<evidence type="ECO:0000313" key="2">
    <source>
        <dbReference type="EMBL" id="QEC57190.1"/>
    </source>
</evidence>
<feature type="transmembrane region" description="Helical" evidence="1">
    <location>
        <begin position="196"/>
        <end position="216"/>
    </location>
</feature>
<feature type="transmembrane region" description="Helical" evidence="1">
    <location>
        <begin position="59"/>
        <end position="83"/>
    </location>
</feature>
<feature type="transmembrane region" description="Helical" evidence="1">
    <location>
        <begin position="25"/>
        <end position="47"/>
    </location>
</feature>
<sequence length="217" mass="24455">MNNAQAAIPLSFHPALRTAAKVVSYLFHPLFVPVYVAWFFVFVLRLFPDLEPFRKGLLLVQFFVSYTLLPLATVLIAKALGFVKTVQLKTQKDRIIPYMASMIFYFWMWYVSRNLGFPKESVMFSLAVFLTTCFGVFFNNYFKVSMHALAMGVVIALLLLLSLRSSLNFGPYLSVALFIAGCVCTARLLNADHNPFEVYAGLFLGALSQVIAFIFVA</sequence>
<accession>A0A5B8UM99</accession>
<keyword evidence="3" id="KW-1185">Reference proteome</keyword>
<feature type="transmembrane region" description="Helical" evidence="1">
    <location>
        <begin position="95"/>
        <end position="110"/>
    </location>
</feature>
<feature type="transmembrane region" description="Helical" evidence="1">
    <location>
        <begin position="122"/>
        <end position="139"/>
    </location>
</feature>
<dbReference type="RefSeq" id="WP_146789243.1">
    <property type="nucleotide sequence ID" value="NZ_BAABIO010000003.1"/>
</dbReference>
<gene>
    <name evidence="2" type="ORF">FSB75_15225</name>
</gene>
<dbReference type="AlphaFoldDB" id="A0A5B8UM99"/>
<organism evidence="2 3">
    <name type="scientific">Flavisolibacter ginsenosidimutans</name>
    <dbReference type="NCBI Taxonomy" id="661481"/>
    <lineage>
        <taxon>Bacteria</taxon>
        <taxon>Pseudomonadati</taxon>
        <taxon>Bacteroidota</taxon>
        <taxon>Chitinophagia</taxon>
        <taxon>Chitinophagales</taxon>
        <taxon>Chitinophagaceae</taxon>
        <taxon>Flavisolibacter</taxon>
    </lineage>
</organism>
<evidence type="ECO:0000313" key="3">
    <source>
        <dbReference type="Proteomes" id="UP000321204"/>
    </source>
</evidence>
<protein>
    <recommendedName>
        <fullName evidence="4">Phosphatase PAP2 family protein</fullName>
    </recommendedName>
</protein>
<feature type="transmembrane region" description="Helical" evidence="1">
    <location>
        <begin position="169"/>
        <end position="189"/>
    </location>
</feature>
<dbReference type="EMBL" id="CP042433">
    <property type="protein sequence ID" value="QEC57190.1"/>
    <property type="molecule type" value="Genomic_DNA"/>
</dbReference>
<keyword evidence="1" id="KW-0472">Membrane</keyword>
<dbReference type="Proteomes" id="UP000321204">
    <property type="component" value="Chromosome"/>
</dbReference>
<keyword evidence="1" id="KW-0812">Transmembrane</keyword>
<feature type="transmembrane region" description="Helical" evidence="1">
    <location>
        <begin position="146"/>
        <end position="163"/>
    </location>
</feature>
<dbReference type="KEGG" id="fgg:FSB75_15225"/>
<reference evidence="2 3" key="1">
    <citation type="journal article" date="2015" name="Int. J. Syst. Evol. Microbiol.">
        <title>Flavisolibacter ginsenosidimutans sp. nov., with ginsenoside-converting activity isolated from soil used for cultivating ginseng.</title>
        <authorList>
            <person name="Zhao Y."/>
            <person name="Liu Q."/>
            <person name="Kang M.S."/>
            <person name="Jin F."/>
            <person name="Yu H."/>
            <person name="Im W.T."/>
        </authorList>
    </citation>
    <scope>NUCLEOTIDE SEQUENCE [LARGE SCALE GENOMIC DNA]</scope>
    <source>
        <strain evidence="2 3">Gsoil 636</strain>
    </source>
</reference>
<name>A0A5B8UM99_9BACT</name>
<evidence type="ECO:0008006" key="4">
    <source>
        <dbReference type="Google" id="ProtNLM"/>
    </source>
</evidence>
<dbReference type="OrthoDB" id="9786064at2"/>
<evidence type="ECO:0000256" key="1">
    <source>
        <dbReference type="SAM" id="Phobius"/>
    </source>
</evidence>
<proteinExistence type="predicted"/>
<keyword evidence="1" id="KW-1133">Transmembrane helix</keyword>